<dbReference type="EMBL" id="ML975156">
    <property type="protein sequence ID" value="KAF1812752.1"/>
    <property type="molecule type" value="Genomic_DNA"/>
</dbReference>
<reference evidence="9" key="2">
    <citation type="submission" date="2020-04" db="EMBL/GenBank/DDBJ databases">
        <authorList>
            <consortium name="NCBI Genome Project"/>
        </authorList>
    </citation>
    <scope>NUCLEOTIDE SEQUENCE</scope>
    <source>
        <strain evidence="9">CBS 781.70</strain>
    </source>
</reference>
<evidence type="ECO:0000256" key="4">
    <source>
        <dbReference type="ARBA" id="ARBA00022786"/>
    </source>
</evidence>
<dbReference type="AlphaFoldDB" id="A0A6G1G445"/>
<dbReference type="InterPro" id="IPR050113">
    <property type="entry name" value="Ub_conjugating_enzyme"/>
</dbReference>
<evidence type="ECO:0000313" key="9">
    <source>
        <dbReference type="RefSeq" id="XP_033534383.1"/>
    </source>
</evidence>
<dbReference type="InterPro" id="IPR000608">
    <property type="entry name" value="UBC"/>
</dbReference>
<sequence length="157" mass="17743">MATAGANKRIAKELNEITREPPSGMKVRLVDESNVHKWEIIMDGPASSPYEGGHFKLLLTLPIEYPFKPPILSFQTKIYHPNVSNDDKGSMCLGMLRSDEWKPPNKILAVLNMARNLLVEPNAEDAIETSIAEQYRGDRKAFEKTAKEWTKKYANAK</sequence>
<keyword evidence="2" id="KW-0808">Transferase</keyword>
<dbReference type="EC" id="2.3.2.23" evidence="1"/>
<dbReference type="Proteomes" id="UP000504638">
    <property type="component" value="Unplaced"/>
</dbReference>
<dbReference type="InterPro" id="IPR016135">
    <property type="entry name" value="UBQ-conjugating_enzyme/RWD"/>
</dbReference>
<feature type="domain" description="UBC core" evidence="6">
    <location>
        <begin position="5"/>
        <end position="155"/>
    </location>
</feature>
<dbReference type="FunFam" id="3.10.110.10:FF:000060">
    <property type="entry name" value="Ubiquitin conjugating enzyme (UbcB)"/>
    <property type="match status" value="1"/>
</dbReference>
<name>A0A6G1G445_9PEZI</name>
<dbReference type="SMART" id="SM00212">
    <property type="entry name" value="UBCc"/>
    <property type="match status" value="1"/>
</dbReference>
<dbReference type="GeneID" id="54415805"/>
<gene>
    <name evidence="7 9" type="ORF">P152DRAFT_324915</name>
</gene>
<reference evidence="9" key="3">
    <citation type="submission" date="2025-04" db="UniProtKB">
        <authorList>
            <consortium name="RefSeq"/>
        </authorList>
    </citation>
    <scope>IDENTIFICATION</scope>
    <source>
        <strain evidence="9">CBS 781.70</strain>
    </source>
</reference>
<dbReference type="GO" id="GO:0005524">
    <property type="term" value="F:ATP binding"/>
    <property type="evidence" value="ECO:0007669"/>
    <property type="project" value="UniProtKB-KW"/>
</dbReference>
<dbReference type="Pfam" id="PF00179">
    <property type="entry name" value="UQ_con"/>
    <property type="match status" value="1"/>
</dbReference>
<evidence type="ECO:0000256" key="1">
    <source>
        <dbReference type="ARBA" id="ARBA00012486"/>
    </source>
</evidence>
<dbReference type="SUPFAM" id="SSF54495">
    <property type="entry name" value="UBC-like"/>
    <property type="match status" value="1"/>
</dbReference>
<evidence type="ECO:0000256" key="5">
    <source>
        <dbReference type="ARBA" id="ARBA00022840"/>
    </source>
</evidence>
<evidence type="ECO:0000313" key="7">
    <source>
        <dbReference type="EMBL" id="KAF1812752.1"/>
    </source>
</evidence>
<keyword evidence="5" id="KW-0067">ATP-binding</keyword>
<protein>
    <recommendedName>
        <fullName evidence="1">E2 ubiquitin-conjugating enzyme</fullName>
        <ecNumber evidence="1">2.3.2.23</ecNumber>
    </recommendedName>
</protein>
<dbReference type="GO" id="GO:0061631">
    <property type="term" value="F:ubiquitin conjugating enzyme activity"/>
    <property type="evidence" value="ECO:0007669"/>
    <property type="project" value="UniProtKB-EC"/>
</dbReference>
<evidence type="ECO:0000256" key="2">
    <source>
        <dbReference type="ARBA" id="ARBA00022679"/>
    </source>
</evidence>
<reference evidence="7 9" key="1">
    <citation type="submission" date="2020-01" db="EMBL/GenBank/DDBJ databases">
        <authorList>
            <consortium name="DOE Joint Genome Institute"/>
            <person name="Haridas S."/>
            <person name="Albert R."/>
            <person name="Binder M."/>
            <person name="Bloem J."/>
            <person name="Labutti K."/>
            <person name="Salamov A."/>
            <person name="Andreopoulos B."/>
            <person name="Baker S.E."/>
            <person name="Barry K."/>
            <person name="Bills G."/>
            <person name="Bluhm B.H."/>
            <person name="Cannon C."/>
            <person name="Castanera R."/>
            <person name="Culley D.E."/>
            <person name="Daum C."/>
            <person name="Ezra D."/>
            <person name="Gonzalez J.B."/>
            <person name="Henrissat B."/>
            <person name="Kuo A."/>
            <person name="Liang C."/>
            <person name="Lipzen A."/>
            <person name="Lutzoni F."/>
            <person name="Magnuson J."/>
            <person name="Mondo S."/>
            <person name="Nolan M."/>
            <person name="Ohm R."/>
            <person name="Pangilinan J."/>
            <person name="Park H.-J."/>
            <person name="Ramirez L."/>
            <person name="Alfaro M."/>
            <person name="Sun H."/>
            <person name="Tritt A."/>
            <person name="Yoshinaga Y."/>
            <person name="Zwiers L.-H."/>
            <person name="Turgeon B.G."/>
            <person name="Goodwin S.B."/>
            <person name="Spatafora J.W."/>
            <person name="Crous P.W."/>
            <person name="Grigoriev I.V."/>
        </authorList>
    </citation>
    <scope>NUCLEOTIDE SEQUENCE</scope>
    <source>
        <strain evidence="7 9">CBS 781.70</strain>
    </source>
</reference>
<dbReference type="Gene3D" id="3.10.110.10">
    <property type="entry name" value="Ubiquitin Conjugating Enzyme"/>
    <property type="match status" value="1"/>
</dbReference>
<keyword evidence="3" id="KW-0547">Nucleotide-binding</keyword>
<keyword evidence="8" id="KW-1185">Reference proteome</keyword>
<evidence type="ECO:0000313" key="8">
    <source>
        <dbReference type="Proteomes" id="UP000504638"/>
    </source>
</evidence>
<dbReference type="PROSITE" id="PS50127">
    <property type="entry name" value="UBC_2"/>
    <property type="match status" value="1"/>
</dbReference>
<evidence type="ECO:0000256" key="3">
    <source>
        <dbReference type="ARBA" id="ARBA00022741"/>
    </source>
</evidence>
<dbReference type="PANTHER" id="PTHR24067">
    <property type="entry name" value="UBIQUITIN-CONJUGATING ENZYME E2"/>
    <property type="match status" value="1"/>
</dbReference>
<proteinExistence type="predicted"/>
<evidence type="ECO:0000259" key="6">
    <source>
        <dbReference type="PROSITE" id="PS50127"/>
    </source>
</evidence>
<keyword evidence="4" id="KW-0833">Ubl conjugation pathway</keyword>
<organism evidence="7">
    <name type="scientific">Eremomyces bilateralis CBS 781.70</name>
    <dbReference type="NCBI Taxonomy" id="1392243"/>
    <lineage>
        <taxon>Eukaryota</taxon>
        <taxon>Fungi</taxon>
        <taxon>Dikarya</taxon>
        <taxon>Ascomycota</taxon>
        <taxon>Pezizomycotina</taxon>
        <taxon>Dothideomycetes</taxon>
        <taxon>Dothideomycetes incertae sedis</taxon>
        <taxon>Eremomycetales</taxon>
        <taxon>Eremomycetaceae</taxon>
        <taxon>Eremomyces</taxon>
    </lineage>
</organism>
<dbReference type="OrthoDB" id="9978460at2759"/>
<accession>A0A6G1G445</accession>
<dbReference type="RefSeq" id="XP_033534383.1">
    <property type="nucleotide sequence ID" value="XM_033675235.1"/>
</dbReference>